<name>A0A1I7GGJ2_9BACL</name>
<comment type="cofactor">
    <cofactor evidence="1 6">
        <name>(R)-lipoate</name>
        <dbReference type="ChEBI" id="CHEBI:83088"/>
    </cofactor>
</comment>
<dbReference type="EMBL" id="FPBV01000002">
    <property type="protein sequence ID" value="SFU47386.1"/>
    <property type="molecule type" value="Genomic_DNA"/>
</dbReference>
<evidence type="ECO:0000256" key="7">
    <source>
        <dbReference type="SAM" id="MobiDB-lite"/>
    </source>
</evidence>
<feature type="domain" description="Lipoyl-binding" evidence="8">
    <location>
        <begin position="3"/>
        <end position="78"/>
    </location>
</feature>
<keyword evidence="10" id="KW-1185">Reference proteome</keyword>
<keyword evidence="3 6" id="KW-0808">Transferase</keyword>
<feature type="region of interest" description="Disordered" evidence="7">
    <location>
        <begin position="95"/>
        <end position="211"/>
    </location>
</feature>
<dbReference type="RefSeq" id="WP_074949571.1">
    <property type="nucleotide sequence ID" value="NZ_FPBV01000002.1"/>
</dbReference>
<dbReference type="Pfam" id="PF00198">
    <property type="entry name" value="2-oxoacid_dh"/>
    <property type="match status" value="1"/>
</dbReference>
<keyword evidence="9" id="KW-0670">Pyruvate</keyword>
<dbReference type="SUPFAM" id="SSF51230">
    <property type="entry name" value="Single hybrid motif"/>
    <property type="match status" value="1"/>
</dbReference>
<protein>
    <recommendedName>
        <fullName evidence="6">Dihydrolipoamide acetyltransferase component of pyruvate dehydrogenase complex</fullName>
        <ecNumber evidence="6">2.3.1.-</ecNumber>
    </recommendedName>
</protein>
<evidence type="ECO:0000313" key="9">
    <source>
        <dbReference type="EMBL" id="SFU47386.1"/>
    </source>
</evidence>
<dbReference type="PANTHER" id="PTHR43178:SF5">
    <property type="entry name" value="LIPOAMIDE ACYLTRANSFERASE COMPONENT OF BRANCHED-CHAIN ALPHA-KETO ACID DEHYDROGENASE COMPLEX, MITOCHONDRIAL"/>
    <property type="match status" value="1"/>
</dbReference>
<dbReference type="Pfam" id="PF00364">
    <property type="entry name" value="Biotin_lipoyl"/>
    <property type="match status" value="1"/>
</dbReference>
<evidence type="ECO:0000259" key="8">
    <source>
        <dbReference type="PROSITE" id="PS50968"/>
    </source>
</evidence>
<dbReference type="PANTHER" id="PTHR43178">
    <property type="entry name" value="DIHYDROLIPOAMIDE ACETYLTRANSFERASE COMPONENT OF PYRUVATE DEHYDROGENASE COMPLEX"/>
    <property type="match status" value="1"/>
</dbReference>
<dbReference type="InterPro" id="IPR050743">
    <property type="entry name" value="2-oxoacid_DH_E2_comp"/>
</dbReference>
<gene>
    <name evidence="9" type="ORF">SAMN05421543_102184</name>
</gene>
<dbReference type="Gene3D" id="2.40.50.100">
    <property type="match status" value="1"/>
</dbReference>
<dbReference type="InterPro" id="IPR000089">
    <property type="entry name" value="Biotin_lipoyl"/>
</dbReference>
<keyword evidence="5 6" id="KW-0012">Acyltransferase</keyword>
<evidence type="ECO:0000256" key="3">
    <source>
        <dbReference type="ARBA" id="ARBA00022679"/>
    </source>
</evidence>
<dbReference type="InterPro" id="IPR001078">
    <property type="entry name" value="2-oxoacid_DH_actylTfrase"/>
</dbReference>
<dbReference type="FunFam" id="3.30.559.10:FF:000007">
    <property type="entry name" value="Dihydrolipoamide acetyltransferase component of pyruvate dehydrogenase complex"/>
    <property type="match status" value="1"/>
</dbReference>
<comment type="similarity">
    <text evidence="2 6">Belongs to the 2-oxoacid dehydrogenase family.</text>
</comment>
<dbReference type="InterPro" id="IPR023213">
    <property type="entry name" value="CAT-like_dom_sf"/>
</dbReference>
<evidence type="ECO:0000256" key="1">
    <source>
        <dbReference type="ARBA" id="ARBA00001938"/>
    </source>
</evidence>
<dbReference type="SUPFAM" id="SSF52777">
    <property type="entry name" value="CoA-dependent acyltransferases"/>
    <property type="match status" value="1"/>
</dbReference>
<dbReference type="GO" id="GO:0005737">
    <property type="term" value="C:cytoplasm"/>
    <property type="evidence" value="ECO:0007669"/>
    <property type="project" value="TreeGrafter"/>
</dbReference>
<dbReference type="Proteomes" id="UP000183508">
    <property type="component" value="Unassembled WGS sequence"/>
</dbReference>
<dbReference type="Gene3D" id="3.30.559.10">
    <property type="entry name" value="Chloramphenicol acetyltransferase-like domain"/>
    <property type="match status" value="1"/>
</dbReference>
<dbReference type="GO" id="GO:0031405">
    <property type="term" value="F:lipoic acid binding"/>
    <property type="evidence" value="ECO:0007669"/>
    <property type="project" value="TreeGrafter"/>
</dbReference>
<sequence length="499" mass="54948">MQTVEFRLPSHGDDEHEAEVVKWLVEEGEYVREMEPIVEVQTDKAVIELPAPITGRIRDIVAAAGSIARTGDVLAVLEPATPVLWMDGRPVYPSPSHSVDLAEEDGEAAEAKDGSPSPERPRDAERVPEAEGGQAQAPTDEEGPARTGAASRQAPDGEAAEGDGPEAEAAPDGAGGAEREPARAAETRGTESTRPSEPRGPESVPVAPWVEPPTDSLLWRMVRNVERAAQRNHQRKRWESNPEDDAVLRPYYPAAKPQAAEQADRASTRVPFRGVRRATAEHVTRSAFTAPHVTVFDECEATELVALRQRWNRVLEREGQRLSYLPFLVKATVSALKAVPYMNARLDEAAQEIELIANYHIGIAVETPEGLYVPVIRHADRLTVREIGEEIFRLRQAARERTLGQQDLHGSTFTITNMGPIGGGLFATPIIHYPEVGILGIHQIQRKPVARGDEVVIRDMIGFSLSFDHRVIDGVTAVRFLNHIKNLVEHPELLMLEMK</sequence>
<accession>A0A1I7GGJ2</accession>
<feature type="compositionally biased region" description="Basic and acidic residues" evidence="7">
    <location>
        <begin position="109"/>
        <end position="129"/>
    </location>
</feature>
<evidence type="ECO:0000256" key="4">
    <source>
        <dbReference type="ARBA" id="ARBA00022823"/>
    </source>
</evidence>
<evidence type="ECO:0000256" key="5">
    <source>
        <dbReference type="ARBA" id="ARBA00023315"/>
    </source>
</evidence>
<dbReference type="PROSITE" id="PS00189">
    <property type="entry name" value="LIPOYL"/>
    <property type="match status" value="1"/>
</dbReference>
<dbReference type="GO" id="GO:0016407">
    <property type="term" value="F:acetyltransferase activity"/>
    <property type="evidence" value="ECO:0007669"/>
    <property type="project" value="TreeGrafter"/>
</dbReference>
<dbReference type="InterPro" id="IPR003016">
    <property type="entry name" value="2-oxoA_DH_lipoyl-BS"/>
</dbReference>
<feature type="compositionally biased region" description="Basic and acidic residues" evidence="7">
    <location>
        <begin position="177"/>
        <end position="200"/>
    </location>
</feature>
<dbReference type="CDD" id="cd06849">
    <property type="entry name" value="lipoyl_domain"/>
    <property type="match status" value="1"/>
</dbReference>
<evidence type="ECO:0000313" key="10">
    <source>
        <dbReference type="Proteomes" id="UP000183508"/>
    </source>
</evidence>
<organism evidence="9 10">
    <name type="scientific">Alicyclobacillus macrosporangiidus</name>
    <dbReference type="NCBI Taxonomy" id="392015"/>
    <lineage>
        <taxon>Bacteria</taxon>
        <taxon>Bacillati</taxon>
        <taxon>Bacillota</taxon>
        <taxon>Bacilli</taxon>
        <taxon>Bacillales</taxon>
        <taxon>Alicyclobacillaceae</taxon>
        <taxon>Alicyclobacillus</taxon>
    </lineage>
</organism>
<reference evidence="10" key="1">
    <citation type="submission" date="2016-10" db="EMBL/GenBank/DDBJ databases">
        <authorList>
            <person name="Varghese N."/>
        </authorList>
    </citation>
    <scope>NUCLEOTIDE SEQUENCE [LARGE SCALE GENOMIC DNA]</scope>
    <source>
        <strain evidence="10">DSM 17980</strain>
    </source>
</reference>
<evidence type="ECO:0000256" key="2">
    <source>
        <dbReference type="ARBA" id="ARBA00007317"/>
    </source>
</evidence>
<dbReference type="PROSITE" id="PS50968">
    <property type="entry name" value="BIOTINYL_LIPOYL"/>
    <property type="match status" value="1"/>
</dbReference>
<dbReference type="STRING" id="392015.SAMN05421543_102184"/>
<dbReference type="AlphaFoldDB" id="A0A1I7GGJ2"/>
<evidence type="ECO:0000256" key="6">
    <source>
        <dbReference type="RuleBase" id="RU003423"/>
    </source>
</evidence>
<keyword evidence="4 6" id="KW-0450">Lipoyl</keyword>
<proteinExistence type="inferred from homology"/>
<dbReference type="InterPro" id="IPR011053">
    <property type="entry name" value="Single_hybrid_motif"/>
</dbReference>
<dbReference type="EC" id="2.3.1.-" evidence="6"/>